<sequence>MKIAVVTGASSGLGREFVRQLALLEKQLDEIWVIARRRERLEALRPSSPVPLRVLPLDLTAEGAVDRLEDALAAARPEVRVLVCAAGFGRMGSYQQVPRQQSAAMIRLNCQAAVEVTQACLPWMMAGGRILEICSTAAFQPFPYLNVYAATKAFLYRYSRALARELRPRRITVTAVCPYWVKDTEFIPTARQGSGEQAVRHFPFASLSRRVVARALLDSRRGRAVSTPGPVCTVHRAAAHCLPAGVLMDVWELLRKA</sequence>
<dbReference type="CDD" id="cd05233">
    <property type="entry name" value="SDR_c"/>
    <property type="match status" value="1"/>
</dbReference>
<evidence type="ECO:0000256" key="10">
    <source>
        <dbReference type="ARBA" id="ARBA00047274"/>
    </source>
</evidence>
<comment type="function">
    <text evidence="9">NADP-dependent dehydrogenase with broad substrate specificity acting on 3-hydroxy acids. Catalyzes the NADP-dependent oxidation of L-allo-threonine to L-2-amino-3-keto-butyrate, which is spontaneously decarboxylated into aminoacetone. Also acts on D-threonine, L-serine, D-serine, D-3-hydroxyisobutyrate, L-3-hydroxyisobutyrate, D-glycerate and L-glycerate. Able to catalyze the reduction of the malonic semialdehyde to 3-hydroxypropionic acid. YdfG is apparently supplementing RutE, the presumed malonic semialdehyde reductase involved in pyrimidine degradation since both are able to detoxify malonic semialdehyde.</text>
</comment>
<evidence type="ECO:0000256" key="2">
    <source>
        <dbReference type="ARBA" id="ARBA00023002"/>
    </source>
</evidence>
<dbReference type="EC" id="1.1.1.381" evidence="5"/>
<accession>A0A9D2P773</accession>
<reference evidence="11" key="1">
    <citation type="journal article" date="2021" name="PeerJ">
        <title>Extensive microbial diversity within the chicken gut microbiome revealed by metagenomics and culture.</title>
        <authorList>
            <person name="Gilroy R."/>
            <person name="Ravi A."/>
            <person name="Getino M."/>
            <person name="Pursley I."/>
            <person name="Horton D.L."/>
            <person name="Alikhan N.F."/>
            <person name="Baker D."/>
            <person name="Gharbi K."/>
            <person name="Hall N."/>
            <person name="Watson M."/>
            <person name="Adriaenssens E.M."/>
            <person name="Foster-Nyarko E."/>
            <person name="Jarju S."/>
            <person name="Secka A."/>
            <person name="Antonio M."/>
            <person name="Oren A."/>
            <person name="Chaudhuri R.R."/>
            <person name="La Ragione R."/>
            <person name="Hildebrand F."/>
            <person name="Pallen M.J."/>
        </authorList>
    </citation>
    <scope>NUCLEOTIDE SEQUENCE</scope>
    <source>
        <strain evidence="11">ChiSjej5B23-2810</strain>
    </source>
</reference>
<comment type="catalytic activity">
    <reaction evidence="3">
        <text>L-allo-threonine + NADP(+) = aminoacetone + CO2 + NADPH</text>
        <dbReference type="Rhea" id="RHEA:43524"/>
        <dbReference type="ChEBI" id="CHEBI:16526"/>
        <dbReference type="ChEBI" id="CHEBI:57783"/>
        <dbReference type="ChEBI" id="CHEBI:58320"/>
        <dbReference type="ChEBI" id="CHEBI:58349"/>
        <dbReference type="ChEBI" id="CHEBI:58585"/>
        <dbReference type="EC" id="1.1.1.381"/>
    </reaction>
</comment>
<evidence type="ECO:0000256" key="8">
    <source>
        <dbReference type="ARBA" id="ARBA00044349"/>
    </source>
</evidence>
<dbReference type="Proteomes" id="UP000823906">
    <property type="component" value="Unassembled WGS sequence"/>
</dbReference>
<dbReference type="InterPro" id="IPR020904">
    <property type="entry name" value="Sc_DH/Rdtase_CS"/>
</dbReference>
<comment type="caution">
    <text evidence="11">The sequence shown here is derived from an EMBL/GenBank/DDBJ whole genome shotgun (WGS) entry which is preliminary data.</text>
</comment>
<dbReference type="InterPro" id="IPR036291">
    <property type="entry name" value="NAD(P)-bd_dom_sf"/>
</dbReference>
<proteinExistence type="inferred from homology"/>
<evidence type="ECO:0000256" key="6">
    <source>
        <dbReference type="ARBA" id="ARBA00044065"/>
    </source>
</evidence>
<name>A0A9D2P773_9FIRM</name>
<evidence type="ECO:0000256" key="7">
    <source>
        <dbReference type="ARBA" id="ARBA00044271"/>
    </source>
</evidence>
<dbReference type="PANTHER" id="PTHR43086:SF3">
    <property type="entry name" value="NADP-DEPENDENT 3-HYDROXY ACID DEHYDROGENASE YDFG"/>
    <property type="match status" value="1"/>
</dbReference>
<evidence type="ECO:0000313" key="11">
    <source>
        <dbReference type="EMBL" id="HJC44651.1"/>
    </source>
</evidence>
<reference evidence="11" key="2">
    <citation type="submission" date="2021-04" db="EMBL/GenBank/DDBJ databases">
        <authorList>
            <person name="Gilroy R."/>
        </authorList>
    </citation>
    <scope>NUCLEOTIDE SEQUENCE</scope>
    <source>
        <strain evidence="11">ChiSjej5B23-2810</strain>
    </source>
</reference>
<protein>
    <recommendedName>
        <fullName evidence="6">NADP-dependent 3-hydroxy acid dehydrogenase YdfG</fullName>
        <ecNumber evidence="4">1.1.1.298</ecNumber>
        <ecNumber evidence="5">1.1.1.381</ecNumber>
    </recommendedName>
    <alternativeName>
        <fullName evidence="8">L-allo-threonine dehydrogenase</fullName>
    </alternativeName>
    <alternativeName>
        <fullName evidence="7">Malonic semialdehyde reductase</fullName>
    </alternativeName>
</protein>
<organism evidence="11 12">
    <name type="scientific">Candidatus Faecalibacterium faecigallinarum</name>
    <dbReference type="NCBI Taxonomy" id="2838577"/>
    <lineage>
        <taxon>Bacteria</taxon>
        <taxon>Bacillati</taxon>
        <taxon>Bacillota</taxon>
        <taxon>Clostridia</taxon>
        <taxon>Eubacteriales</taxon>
        <taxon>Oscillospiraceae</taxon>
        <taxon>Faecalibacterium</taxon>
    </lineage>
</organism>
<evidence type="ECO:0000256" key="4">
    <source>
        <dbReference type="ARBA" id="ARBA00044050"/>
    </source>
</evidence>
<dbReference type="EC" id="1.1.1.298" evidence="4"/>
<dbReference type="Pfam" id="PF00106">
    <property type="entry name" value="adh_short"/>
    <property type="match status" value="1"/>
</dbReference>
<dbReference type="SUPFAM" id="SSF51735">
    <property type="entry name" value="NAD(P)-binding Rossmann-fold domains"/>
    <property type="match status" value="1"/>
</dbReference>
<comment type="similarity">
    <text evidence="1">Belongs to the short-chain dehydrogenases/reductases (SDR) family.</text>
</comment>
<evidence type="ECO:0000256" key="5">
    <source>
        <dbReference type="ARBA" id="ARBA00044059"/>
    </source>
</evidence>
<dbReference type="GO" id="GO:0035527">
    <property type="term" value="F:3-hydroxypropionate dehydrogenase (NADP+) activity"/>
    <property type="evidence" value="ECO:0007669"/>
    <property type="project" value="UniProtKB-EC"/>
</dbReference>
<dbReference type="AlphaFoldDB" id="A0A9D2P773"/>
<evidence type="ECO:0000256" key="9">
    <source>
        <dbReference type="ARBA" id="ARBA00045650"/>
    </source>
</evidence>
<dbReference type="Gene3D" id="3.40.50.720">
    <property type="entry name" value="NAD(P)-binding Rossmann-like Domain"/>
    <property type="match status" value="1"/>
</dbReference>
<comment type="catalytic activity">
    <reaction evidence="10">
        <text>3-hydroxypropanoate + NADP(+) = 3-oxopropanoate + NADPH + H(+)</text>
        <dbReference type="Rhea" id="RHEA:26438"/>
        <dbReference type="ChEBI" id="CHEBI:15378"/>
        <dbReference type="ChEBI" id="CHEBI:16510"/>
        <dbReference type="ChEBI" id="CHEBI:33190"/>
        <dbReference type="ChEBI" id="CHEBI:57783"/>
        <dbReference type="ChEBI" id="CHEBI:58349"/>
        <dbReference type="EC" id="1.1.1.298"/>
    </reaction>
</comment>
<dbReference type="InterPro" id="IPR002347">
    <property type="entry name" value="SDR_fam"/>
</dbReference>
<evidence type="ECO:0000256" key="1">
    <source>
        <dbReference type="ARBA" id="ARBA00006484"/>
    </source>
</evidence>
<keyword evidence="2" id="KW-0560">Oxidoreductase</keyword>
<evidence type="ECO:0000313" key="12">
    <source>
        <dbReference type="Proteomes" id="UP000823906"/>
    </source>
</evidence>
<gene>
    <name evidence="11" type="ORF">H9703_00695</name>
</gene>
<dbReference type="PRINTS" id="PR00081">
    <property type="entry name" value="GDHRDH"/>
</dbReference>
<dbReference type="PANTHER" id="PTHR43086">
    <property type="entry name" value="VERY-LONG-CHAIN 3-OXOOACYL-COA REDUCTASE"/>
    <property type="match status" value="1"/>
</dbReference>
<dbReference type="EMBL" id="DWWN01000005">
    <property type="protein sequence ID" value="HJC44651.1"/>
    <property type="molecule type" value="Genomic_DNA"/>
</dbReference>
<dbReference type="PROSITE" id="PS00061">
    <property type="entry name" value="ADH_SHORT"/>
    <property type="match status" value="1"/>
</dbReference>
<evidence type="ECO:0000256" key="3">
    <source>
        <dbReference type="ARBA" id="ARBA00043812"/>
    </source>
</evidence>